<proteinExistence type="predicted"/>
<dbReference type="AlphaFoldDB" id="A0A6G1LME4"/>
<evidence type="ECO:0000256" key="4">
    <source>
        <dbReference type="ARBA" id="ARBA00023136"/>
    </source>
</evidence>
<dbReference type="Proteomes" id="UP000799436">
    <property type="component" value="Unassembled WGS sequence"/>
</dbReference>
<reference evidence="6" key="1">
    <citation type="journal article" date="2020" name="Stud. Mycol.">
        <title>101 Dothideomycetes genomes: a test case for predicting lifestyles and emergence of pathogens.</title>
        <authorList>
            <person name="Haridas S."/>
            <person name="Albert R."/>
            <person name="Binder M."/>
            <person name="Bloem J."/>
            <person name="Labutti K."/>
            <person name="Salamov A."/>
            <person name="Andreopoulos B."/>
            <person name="Baker S."/>
            <person name="Barry K."/>
            <person name="Bills G."/>
            <person name="Bluhm B."/>
            <person name="Cannon C."/>
            <person name="Castanera R."/>
            <person name="Culley D."/>
            <person name="Daum C."/>
            <person name="Ezra D."/>
            <person name="Gonzalez J."/>
            <person name="Henrissat B."/>
            <person name="Kuo A."/>
            <person name="Liang C."/>
            <person name="Lipzen A."/>
            <person name="Lutzoni F."/>
            <person name="Magnuson J."/>
            <person name="Mondo S."/>
            <person name="Nolan M."/>
            <person name="Ohm R."/>
            <person name="Pangilinan J."/>
            <person name="Park H.-J."/>
            <person name="Ramirez L."/>
            <person name="Alfaro M."/>
            <person name="Sun H."/>
            <person name="Tritt A."/>
            <person name="Yoshinaga Y."/>
            <person name="Zwiers L.-H."/>
            <person name="Turgeon B."/>
            <person name="Goodwin S."/>
            <person name="Spatafora J."/>
            <person name="Crous P."/>
            <person name="Grigoriev I."/>
        </authorList>
    </citation>
    <scope>NUCLEOTIDE SEQUENCE</scope>
    <source>
        <strain evidence="6">CBS 116005</strain>
    </source>
</reference>
<comment type="subcellular location">
    <subcellularLocation>
        <location evidence="1">Membrane</location>
        <topology evidence="1">Multi-pass membrane protein</topology>
    </subcellularLocation>
</comment>
<keyword evidence="4 5" id="KW-0472">Membrane</keyword>
<sequence length="321" mass="34542">MGAEKQESSLDARFLASSSKAWRRTGYHLYTLWLFTRSDLKTIVGPSFLFGVTNALAAPAYNIAFDSGHLSVTVAQRSILALLWVWAQLLPFSISNQNSPAAIAEDGVNKPWRPLPSKRVTSRQASRVMVALYGVAVVLSGVVGGLRQSLGLVVLGGWYNYLAGGDASWIVRNSINAAGYVCFTSGAMEVSLGQRVGLPVQAKLATWFGVLGAVNCSTIQLQDMTDQEGDRVRGRKTLPLVVGDGAARWMTAVPLMTWGFACPAYWGVGMAVRGASLVLVGVVTGRCLALRSVVADAKTYPLYNVWIALVFVLPLLSQKGW</sequence>
<evidence type="ECO:0000256" key="2">
    <source>
        <dbReference type="ARBA" id="ARBA00022692"/>
    </source>
</evidence>
<dbReference type="PANTHER" id="PTHR42723">
    <property type="entry name" value="CHLOROPHYLL SYNTHASE"/>
    <property type="match status" value="1"/>
</dbReference>
<dbReference type="PANTHER" id="PTHR42723:SF1">
    <property type="entry name" value="CHLOROPHYLL SYNTHASE, CHLOROPLASTIC"/>
    <property type="match status" value="1"/>
</dbReference>
<keyword evidence="7" id="KW-1185">Reference proteome</keyword>
<accession>A0A6G1LME4</accession>
<protein>
    <recommendedName>
        <fullName evidence="8">UbiA prenyltransferase</fullName>
    </recommendedName>
</protein>
<dbReference type="CDD" id="cd13965">
    <property type="entry name" value="PT_UbiA_3"/>
    <property type="match status" value="1"/>
</dbReference>
<feature type="transmembrane region" description="Helical" evidence="5">
    <location>
        <begin position="275"/>
        <end position="294"/>
    </location>
</feature>
<dbReference type="GO" id="GO:0016020">
    <property type="term" value="C:membrane"/>
    <property type="evidence" value="ECO:0007669"/>
    <property type="project" value="UniProtKB-SubCell"/>
</dbReference>
<dbReference type="OrthoDB" id="434972at2759"/>
<organism evidence="6 7">
    <name type="scientific">Teratosphaeria nubilosa</name>
    <dbReference type="NCBI Taxonomy" id="161662"/>
    <lineage>
        <taxon>Eukaryota</taxon>
        <taxon>Fungi</taxon>
        <taxon>Dikarya</taxon>
        <taxon>Ascomycota</taxon>
        <taxon>Pezizomycotina</taxon>
        <taxon>Dothideomycetes</taxon>
        <taxon>Dothideomycetidae</taxon>
        <taxon>Mycosphaerellales</taxon>
        <taxon>Teratosphaeriaceae</taxon>
        <taxon>Teratosphaeria</taxon>
    </lineage>
</organism>
<name>A0A6G1LME4_9PEZI</name>
<evidence type="ECO:0000313" key="7">
    <source>
        <dbReference type="Proteomes" id="UP000799436"/>
    </source>
</evidence>
<evidence type="ECO:0000256" key="1">
    <source>
        <dbReference type="ARBA" id="ARBA00004141"/>
    </source>
</evidence>
<gene>
    <name evidence="6" type="ORF">EJ03DRAFT_346748</name>
</gene>
<dbReference type="InterPro" id="IPR000537">
    <property type="entry name" value="UbiA_prenyltransferase"/>
</dbReference>
<evidence type="ECO:0000256" key="3">
    <source>
        <dbReference type="ARBA" id="ARBA00022989"/>
    </source>
</evidence>
<dbReference type="GO" id="GO:0016765">
    <property type="term" value="F:transferase activity, transferring alkyl or aryl (other than methyl) groups"/>
    <property type="evidence" value="ECO:0007669"/>
    <property type="project" value="InterPro"/>
</dbReference>
<keyword evidence="2 5" id="KW-0812">Transmembrane</keyword>
<feature type="transmembrane region" description="Helical" evidence="5">
    <location>
        <begin position="300"/>
        <end position="317"/>
    </location>
</feature>
<evidence type="ECO:0000313" key="6">
    <source>
        <dbReference type="EMBL" id="KAF2774111.1"/>
    </source>
</evidence>
<dbReference type="InterPro" id="IPR050475">
    <property type="entry name" value="Prenyltransferase_related"/>
</dbReference>
<evidence type="ECO:0000256" key="5">
    <source>
        <dbReference type="SAM" id="Phobius"/>
    </source>
</evidence>
<dbReference type="Pfam" id="PF01040">
    <property type="entry name" value="UbiA"/>
    <property type="match status" value="1"/>
</dbReference>
<evidence type="ECO:0008006" key="8">
    <source>
        <dbReference type="Google" id="ProtNLM"/>
    </source>
</evidence>
<feature type="transmembrane region" description="Helical" evidence="5">
    <location>
        <begin position="128"/>
        <end position="146"/>
    </location>
</feature>
<dbReference type="EMBL" id="ML995808">
    <property type="protein sequence ID" value="KAF2774111.1"/>
    <property type="molecule type" value="Genomic_DNA"/>
</dbReference>
<keyword evidence="3 5" id="KW-1133">Transmembrane helix</keyword>